<dbReference type="PROSITE" id="PS50089">
    <property type="entry name" value="ZF_RING_2"/>
    <property type="match status" value="1"/>
</dbReference>
<dbReference type="InterPro" id="IPR001841">
    <property type="entry name" value="Znf_RING"/>
</dbReference>
<dbReference type="GO" id="GO:0019369">
    <property type="term" value="P:arachidonate metabolic process"/>
    <property type="evidence" value="ECO:0007669"/>
    <property type="project" value="TreeGrafter"/>
</dbReference>
<evidence type="ECO:0000259" key="10">
    <source>
        <dbReference type="PROSITE" id="PS50089"/>
    </source>
</evidence>
<dbReference type="PROSITE" id="PS51635">
    <property type="entry name" value="PNPLA"/>
    <property type="match status" value="1"/>
</dbReference>
<evidence type="ECO:0000256" key="3">
    <source>
        <dbReference type="ARBA" id="ARBA00022801"/>
    </source>
</evidence>
<protein>
    <recommendedName>
        <fullName evidence="13">PNPLA domain-containing protein</fullName>
    </recommendedName>
</protein>
<dbReference type="SUPFAM" id="SSF52151">
    <property type="entry name" value="FabD/lysophospholipase-like"/>
    <property type="match status" value="1"/>
</dbReference>
<evidence type="ECO:0008006" key="13">
    <source>
        <dbReference type="Google" id="ProtNLM"/>
    </source>
</evidence>
<evidence type="ECO:0000256" key="4">
    <source>
        <dbReference type="ARBA" id="ARBA00022833"/>
    </source>
</evidence>
<dbReference type="PANTHER" id="PTHR24185">
    <property type="entry name" value="CALCIUM-INDEPENDENT PHOSPHOLIPASE A2-GAMMA"/>
    <property type="match status" value="1"/>
</dbReference>
<evidence type="ECO:0000259" key="11">
    <source>
        <dbReference type="PROSITE" id="PS51635"/>
    </source>
</evidence>
<feature type="short sequence motif" description="GXGXXG" evidence="8">
    <location>
        <begin position="384"/>
        <end position="389"/>
    </location>
</feature>
<gene>
    <name evidence="12" type="ORF">FOMG_18188</name>
</gene>
<dbReference type="InterPro" id="IPR016035">
    <property type="entry name" value="Acyl_Trfase/lysoPLipase"/>
</dbReference>
<dbReference type="GO" id="GO:0008270">
    <property type="term" value="F:zinc ion binding"/>
    <property type="evidence" value="ECO:0007669"/>
    <property type="project" value="UniProtKB-KW"/>
</dbReference>
<reference evidence="12" key="2">
    <citation type="submission" date="2012-05" db="EMBL/GenBank/DDBJ databases">
        <title>Annotation of the Genome Sequence of Fusarium oxysporum f. sp. melonis 26406.</title>
        <authorList>
            <consortium name="The Broad Institute Genomics Platform"/>
            <person name="Ma L.-J."/>
            <person name="Corby-Kistler H."/>
            <person name="Broz K."/>
            <person name="Gale L.R."/>
            <person name="Jonkers W."/>
            <person name="O'Donnell K."/>
            <person name="Ploetz R."/>
            <person name="Steinberg C."/>
            <person name="Schwartz D.C."/>
            <person name="VanEtten H."/>
            <person name="Zhou S."/>
            <person name="Young S.K."/>
            <person name="Zeng Q."/>
            <person name="Gargeya S."/>
            <person name="Fitzgerald M."/>
            <person name="Abouelleil A."/>
            <person name="Alvarado L."/>
            <person name="Chapman S.B."/>
            <person name="Gainer-Dewar J."/>
            <person name="Goldberg J."/>
            <person name="Griggs A."/>
            <person name="Gujja S."/>
            <person name="Hansen M."/>
            <person name="Howarth C."/>
            <person name="Imamovic A."/>
            <person name="Ireland A."/>
            <person name="Larimer J."/>
            <person name="McCowan C."/>
            <person name="Murphy C."/>
            <person name="Pearson M."/>
            <person name="Poon T.W."/>
            <person name="Priest M."/>
            <person name="Roberts A."/>
            <person name="Saif S."/>
            <person name="Shea T."/>
            <person name="Sykes S."/>
            <person name="Wortman J."/>
            <person name="Nusbaum C."/>
            <person name="Birren B."/>
        </authorList>
    </citation>
    <scope>NUCLEOTIDE SEQUENCE</scope>
    <source>
        <strain evidence="12">26406</strain>
    </source>
</reference>
<evidence type="ECO:0000256" key="7">
    <source>
        <dbReference type="PROSITE-ProRule" id="PRU00175"/>
    </source>
</evidence>
<dbReference type="OrthoDB" id="194358at2759"/>
<comment type="caution">
    <text evidence="8">Lacks conserved residue(s) required for the propagation of feature annotation.</text>
</comment>
<dbReference type="VEuPathDB" id="FungiDB:FOMG_18188"/>
<dbReference type="PROSITE" id="PS00518">
    <property type="entry name" value="ZF_RING_1"/>
    <property type="match status" value="1"/>
</dbReference>
<organism evidence="12">
    <name type="scientific">Fusarium oxysporum f. sp. melonis 26406</name>
    <dbReference type="NCBI Taxonomy" id="1089452"/>
    <lineage>
        <taxon>Eukaryota</taxon>
        <taxon>Fungi</taxon>
        <taxon>Dikarya</taxon>
        <taxon>Ascomycota</taxon>
        <taxon>Pezizomycotina</taxon>
        <taxon>Sordariomycetes</taxon>
        <taxon>Hypocreomycetidae</taxon>
        <taxon>Hypocreales</taxon>
        <taxon>Nectriaceae</taxon>
        <taxon>Fusarium</taxon>
        <taxon>Fusarium oxysporum species complex</taxon>
    </lineage>
</organism>
<dbReference type="AlphaFoldDB" id="W9ZVM4"/>
<accession>W9ZVM4</accession>
<keyword evidence="4" id="KW-0862">Zinc</keyword>
<dbReference type="GO" id="GO:0046486">
    <property type="term" value="P:glycerolipid metabolic process"/>
    <property type="evidence" value="ECO:0007669"/>
    <property type="project" value="UniProtKB-ARBA"/>
</dbReference>
<keyword evidence="2 7" id="KW-0863">Zinc-finger</keyword>
<evidence type="ECO:0000256" key="2">
    <source>
        <dbReference type="ARBA" id="ARBA00022771"/>
    </source>
</evidence>
<proteinExistence type="predicted"/>
<dbReference type="InterPro" id="IPR017907">
    <property type="entry name" value="Znf_RING_CS"/>
</dbReference>
<feature type="region of interest" description="Disordered" evidence="9">
    <location>
        <begin position="682"/>
        <end position="726"/>
    </location>
</feature>
<sequence>MATELLMDDVRSAVRQVPQVEEYARIWKQRGRNISSTHDLLKCYYASVSVVRVPARGRYMLMDEQIEKLFKLIRLKCEASLLNKKRLRMLATAEKLQIYLQAAFDHFAQNLTVPFDFIKEALKHNPVPRDLGGNILKLALFMQENSPDQPHRNAAHVFTTMSPMLASCFHLDSVRQNLLGTTDRLLSDVYIEFCEYAIKVFSDIYLPCEFENSRGKCCNRRLGHSPKGHQNEFGKIIAPGSYQSSFQRQQILEEWLASIRCHLQDIEAKFDEQTHQYSHLSNATIAADMHLQEINRFYSTIGGASNFLSHETCLACLRELPEHALPCGHILCNPCVLAHGKKISLTAIVLEKCPLHYTETFWEPPWQINVKPPHAGVRILCLDGGGFRGIVSLLVLRHIEKYLSPELPIQSFFDLIVGTSTGGIISLGLGVNNWTVDDCIQTFRELCHRAFTPREMKGVPVLEQLAVIGHGSMYKTKPFEELLKEKFDQNRSLFGGSLGEGSDEPGEMATKVAVTSTISVDQHAVVISNYNRPENPMFSMWDEVVFRFFKQRYIRINPDLGENVPRLDDVSMMEEVERKTSSTFFFETDPSRIKHVGNGFRCQGRILCKFVDRSDDLKALGKFLQAQVSGSFEPYFTIQEQGYPRNEFTEFSPIHMSLCLEDNSSSGSSNRSFPISGFPRELVDEHRQPGPPRPPVNSGLRRDSSGRRRFWNNRPMHNQGSIDEHGLDALGNLTLSQKAY</sequence>
<reference evidence="12" key="1">
    <citation type="submission" date="2012-04" db="EMBL/GenBank/DDBJ databases">
        <title>The Genome Sequence of Fusarium oxysporum melonis.</title>
        <authorList>
            <consortium name="The Broad Institute Genome Sequencing Platform"/>
            <person name="Ma L.-J."/>
            <person name="Gale L.R."/>
            <person name="Schwartz D.C."/>
            <person name="Zhou S."/>
            <person name="Corby-Kistler H."/>
            <person name="Young S.K."/>
            <person name="Zeng Q."/>
            <person name="Gargeya S."/>
            <person name="Fitzgerald M."/>
            <person name="Haas B."/>
            <person name="Abouelleil A."/>
            <person name="Alvarado L."/>
            <person name="Arachchi H.M."/>
            <person name="Berlin A."/>
            <person name="Brown A."/>
            <person name="Chapman S.B."/>
            <person name="Chen Z."/>
            <person name="Dunbar C."/>
            <person name="Freedman E."/>
            <person name="Gearin G."/>
            <person name="Goldberg J."/>
            <person name="Griggs A."/>
            <person name="Gujja S."/>
            <person name="Heiman D."/>
            <person name="Howarth C."/>
            <person name="Larson L."/>
            <person name="Lui A."/>
            <person name="MacDonald P.J.P."/>
            <person name="Montmayeur A."/>
            <person name="Murphy C."/>
            <person name="Neiman D."/>
            <person name="Pearson M."/>
            <person name="Priest M."/>
            <person name="Roberts A."/>
            <person name="Saif S."/>
            <person name="Shea T."/>
            <person name="Shenoy N."/>
            <person name="Sisk P."/>
            <person name="Stolte C."/>
            <person name="Sykes S."/>
            <person name="Wortman J."/>
            <person name="Nusbaum C."/>
            <person name="Birren B."/>
        </authorList>
    </citation>
    <scope>NUCLEOTIDE SEQUENCE</scope>
    <source>
        <strain evidence="12">26406</strain>
    </source>
</reference>
<keyword evidence="6" id="KW-0443">Lipid metabolism</keyword>
<feature type="domain" description="RING-type" evidence="10">
    <location>
        <begin position="313"/>
        <end position="356"/>
    </location>
</feature>
<dbReference type="EMBL" id="JH659422">
    <property type="protein sequence ID" value="EXK25131.1"/>
    <property type="molecule type" value="Genomic_DNA"/>
</dbReference>
<evidence type="ECO:0000256" key="8">
    <source>
        <dbReference type="PROSITE-ProRule" id="PRU01161"/>
    </source>
</evidence>
<dbReference type="CDD" id="cd07199">
    <property type="entry name" value="Pat17_PNPLA8_PNPLA9_like"/>
    <property type="match status" value="1"/>
</dbReference>
<dbReference type="PANTHER" id="PTHR24185:SF1">
    <property type="entry name" value="CALCIUM-INDEPENDENT PHOSPHOLIPASE A2-GAMMA"/>
    <property type="match status" value="1"/>
</dbReference>
<name>W9ZVM4_FUSOX</name>
<dbReference type="Proteomes" id="UP000030703">
    <property type="component" value="Unassembled WGS sequence"/>
</dbReference>
<keyword evidence="3" id="KW-0378">Hydrolase</keyword>
<evidence type="ECO:0000256" key="1">
    <source>
        <dbReference type="ARBA" id="ARBA00022723"/>
    </source>
</evidence>
<dbReference type="Gene3D" id="3.40.1090.10">
    <property type="entry name" value="Cytosolic phospholipase A2 catalytic domain"/>
    <property type="match status" value="1"/>
</dbReference>
<evidence type="ECO:0000313" key="12">
    <source>
        <dbReference type="EMBL" id="EXK25131.1"/>
    </source>
</evidence>
<dbReference type="GO" id="GO:0016020">
    <property type="term" value="C:membrane"/>
    <property type="evidence" value="ECO:0007669"/>
    <property type="project" value="TreeGrafter"/>
</dbReference>
<evidence type="ECO:0000256" key="9">
    <source>
        <dbReference type="SAM" id="MobiDB-lite"/>
    </source>
</evidence>
<keyword evidence="5" id="KW-0442">Lipid degradation</keyword>
<dbReference type="InterPro" id="IPR002641">
    <property type="entry name" value="PNPLA_dom"/>
</dbReference>
<dbReference type="HOGENOM" id="CLU_003059_2_0_1"/>
<dbReference type="Pfam" id="PF01734">
    <property type="entry name" value="Patatin"/>
    <property type="match status" value="1"/>
</dbReference>
<keyword evidence="1" id="KW-0479">Metal-binding</keyword>
<dbReference type="GO" id="GO:0016042">
    <property type="term" value="P:lipid catabolic process"/>
    <property type="evidence" value="ECO:0007669"/>
    <property type="project" value="UniProtKB-KW"/>
</dbReference>
<feature type="short sequence motif" description="GXSXG" evidence="8">
    <location>
        <begin position="418"/>
        <end position="422"/>
    </location>
</feature>
<feature type="domain" description="PNPLA" evidence="11">
    <location>
        <begin position="380"/>
        <end position="612"/>
    </location>
</feature>
<dbReference type="GO" id="GO:0047499">
    <property type="term" value="F:calcium-independent phospholipase A2 activity"/>
    <property type="evidence" value="ECO:0007669"/>
    <property type="project" value="TreeGrafter"/>
</dbReference>
<evidence type="ECO:0000256" key="5">
    <source>
        <dbReference type="ARBA" id="ARBA00022963"/>
    </source>
</evidence>
<evidence type="ECO:0000256" key="6">
    <source>
        <dbReference type="ARBA" id="ARBA00023098"/>
    </source>
</evidence>